<sequence length="87" mass="9881">MAEIDGQTNCIPLSGNLHFLDLGPGGFSVYVLRKNYRARGLGISLEEEKGGHKYLLTQKRELRERHELVSADLTLEYCILEMLYSIP</sequence>
<dbReference type="EMBL" id="KN838716">
    <property type="protein sequence ID" value="KIJ96587.1"/>
    <property type="molecule type" value="Genomic_DNA"/>
</dbReference>
<name>A0A0C9XK83_9AGAR</name>
<evidence type="ECO:0000313" key="2">
    <source>
        <dbReference type="Proteomes" id="UP000054477"/>
    </source>
</evidence>
<dbReference type="HOGENOM" id="CLU_2483694_0_0_1"/>
<proteinExistence type="predicted"/>
<gene>
    <name evidence="1" type="ORF">K443DRAFT_10501</name>
</gene>
<accession>A0A0C9XK83</accession>
<evidence type="ECO:0000313" key="1">
    <source>
        <dbReference type="EMBL" id="KIJ96587.1"/>
    </source>
</evidence>
<dbReference type="STRING" id="1095629.A0A0C9XK83"/>
<keyword evidence="2" id="KW-1185">Reference proteome</keyword>
<dbReference type="Proteomes" id="UP000054477">
    <property type="component" value="Unassembled WGS sequence"/>
</dbReference>
<protein>
    <submittedName>
        <fullName evidence="1">Uncharacterized protein</fullName>
    </submittedName>
</protein>
<reference evidence="2" key="2">
    <citation type="submission" date="2015-01" db="EMBL/GenBank/DDBJ databases">
        <title>Evolutionary Origins and Diversification of the Mycorrhizal Mutualists.</title>
        <authorList>
            <consortium name="DOE Joint Genome Institute"/>
            <consortium name="Mycorrhizal Genomics Consortium"/>
            <person name="Kohler A."/>
            <person name="Kuo A."/>
            <person name="Nagy L.G."/>
            <person name="Floudas D."/>
            <person name="Copeland A."/>
            <person name="Barry K.W."/>
            <person name="Cichocki N."/>
            <person name="Veneault-Fourrey C."/>
            <person name="LaButti K."/>
            <person name="Lindquist E.A."/>
            <person name="Lipzen A."/>
            <person name="Lundell T."/>
            <person name="Morin E."/>
            <person name="Murat C."/>
            <person name="Riley R."/>
            <person name="Ohm R."/>
            <person name="Sun H."/>
            <person name="Tunlid A."/>
            <person name="Henrissat B."/>
            <person name="Grigoriev I.V."/>
            <person name="Hibbett D.S."/>
            <person name="Martin F."/>
        </authorList>
    </citation>
    <scope>NUCLEOTIDE SEQUENCE [LARGE SCALE GENOMIC DNA]</scope>
    <source>
        <strain evidence="2">LaAM-08-1</strain>
    </source>
</reference>
<dbReference type="OrthoDB" id="417125at2759"/>
<reference evidence="1 2" key="1">
    <citation type="submission" date="2014-04" db="EMBL/GenBank/DDBJ databases">
        <authorList>
            <consortium name="DOE Joint Genome Institute"/>
            <person name="Kuo A."/>
            <person name="Kohler A."/>
            <person name="Nagy L.G."/>
            <person name="Floudas D."/>
            <person name="Copeland A."/>
            <person name="Barry K.W."/>
            <person name="Cichocki N."/>
            <person name="Veneault-Fourrey C."/>
            <person name="LaButti K."/>
            <person name="Lindquist E.A."/>
            <person name="Lipzen A."/>
            <person name="Lundell T."/>
            <person name="Morin E."/>
            <person name="Murat C."/>
            <person name="Sun H."/>
            <person name="Tunlid A."/>
            <person name="Henrissat B."/>
            <person name="Grigoriev I.V."/>
            <person name="Hibbett D.S."/>
            <person name="Martin F."/>
            <person name="Nordberg H.P."/>
            <person name="Cantor M.N."/>
            <person name="Hua S.X."/>
        </authorList>
    </citation>
    <scope>NUCLEOTIDE SEQUENCE [LARGE SCALE GENOMIC DNA]</scope>
    <source>
        <strain evidence="1 2">LaAM-08-1</strain>
    </source>
</reference>
<dbReference type="AlphaFoldDB" id="A0A0C9XK83"/>
<organism evidence="1 2">
    <name type="scientific">Laccaria amethystina LaAM-08-1</name>
    <dbReference type="NCBI Taxonomy" id="1095629"/>
    <lineage>
        <taxon>Eukaryota</taxon>
        <taxon>Fungi</taxon>
        <taxon>Dikarya</taxon>
        <taxon>Basidiomycota</taxon>
        <taxon>Agaricomycotina</taxon>
        <taxon>Agaricomycetes</taxon>
        <taxon>Agaricomycetidae</taxon>
        <taxon>Agaricales</taxon>
        <taxon>Agaricineae</taxon>
        <taxon>Hydnangiaceae</taxon>
        <taxon>Laccaria</taxon>
    </lineage>
</organism>